<dbReference type="GO" id="GO:0008654">
    <property type="term" value="P:phospholipid biosynthetic process"/>
    <property type="evidence" value="ECO:0007669"/>
    <property type="project" value="InterPro"/>
</dbReference>
<feature type="region of interest" description="Disordered" evidence="3">
    <location>
        <begin position="1"/>
        <end position="29"/>
    </location>
</feature>
<organism evidence="4 5">
    <name type="scientific">Psilocybe cyanescens</name>
    <dbReference type="NCBI Taxonomy" id="93625"/>
    <lineage>
        <taxon>Eukaryota</taxon>
        <taxon>Fungi</taxon>
        <taxon>Dikarya</taxon>
        <taxon>Basidiomycota</taxon>
        <taxon>Agaricomycotina</taxon>
        <taxon>Agaricomycetes</taxon>
        <taxon>Agaricomycetidae</taxon>
        <taxon>Agaricales</taxon>
        <taxon>Agaricineae</taxon>
        <taxon>Strophariaceae</taxon>
        <taxon>Psilocybe</taxon>
    </lineage>
</organism>
<reference evidence="4 5" key="1">
    <citation type="journal article" date="2018" name="Evol. Lett.">
        <title>Horizontal gene cluster transfer increased hallucinogenic mushroom diversity.</title>
        <authorList>
            <person name="Reynolds H.T."/>
            <person name="Vijayakumar V."/>
            <person name="Gluck-Thaler E."/>
            <person name="Korotkin H.B."/>
            <person name="Matheny P.B."/>
            <person name="Slot J.C."/>
        </authorList>
    </citation>
    <scope>NUCLEOTIDE SEQUENCE [LARGE SCALE GENOMIC DNA]</scope>
    <source>
        <strain evidence="4 5">2631</strain>
    </source>
</reference>
<protein>
    <submittedName>
        <fullName evidence="4">Uncharacterized protein</fullName>
    </submittedName>
</protein>
<dbReference type="PANTHER" id="PTHR10067:SF17">
    <property type="entry name" value="PHOSPHATIDYLSERINE DECARBOXYLASE PROENZYME 2"/>
    <property type="match status" value="1"/>
</dbReference>
<accession>A0A409XW44</accession>
<feature type="compositionally biased region" description="Low complexity" evidence="3">
    <location>
        <begin position="165"/>
        <end position="179"/>
    </location>
</feature>
<dbReference type="InParanoid" id="A0A409XW44"/>
<keyword evidence="1" id="KW-0210">Decarboxylase</keyword>
<comment type="caution">
    <text evidence="4">The sequence shown here is derived from an EMBL/GenBank/DDBJ whole genome shotgun (WGS) entry which is preliminary data.</text>
</comment>
<feature type="compositionally biased region" description="Low complexity" evidence="3">
    <location>
        <begin position="13"/>
        <end position="29"/>
    </location>
</feature>
<dbReference type="STRING" id="93625.A0A409XW44"/>
<feature type="compositionally biased region" description="Pro residues" evidence="3">
    <location>
        <begin position="1"/>
        <end position="12"/>
    </location>
</feature>
<dbReference type="GO" id="GO:0004609">
    <property type="term" value="F:phosphatidylserine decarboxylase activity"/>
    <property type="evidence" value="ECO:0007669"/>
    <property type="project" value="InterPro"/>
</dbReference>
<feature type="non-terminal residue" evidence="4">
    <location>
        <position position="1"/>
    </location>
</feature>
<sequence>RHPNTPPRPPPQHTSTSSNTASTVSNASVSSAASHAVDTFTSAPLTTLTPVPTSANAVGGLQATPTMPQKTKIKRAVRSTAHVAFGRIQQLRNYSGLSLSRGLGKATSTDLGGLGICGGHGARGRAGTTVPVKTSKRNRLRFRRASSLSITSGSFKSGITEPPFSSSSLLSSSPSPSSSQNDDPNPFECIINVKNCPPLPPPGARLESGGGHRHVPRGWNKVDRIVVGNFVETSQAQRKWYTKVLGRMGGGEYGIRTNSVDVIVQNRPTGQLGEEKMQVYDRLEIILLYNVVSNPRRLLKLLSIKQGITYDDPEGAKEIPAFIEFHGLEADEILDPLNSFSAYLLSISTTAYHR</sequence>
<dbReference type="PANTHER" id="PTHR10067">
    <property type="entry name" value="PHOSPHATIDYLSERINE DECARBOXYLASE"/>
    <property type="match status" value="1"/>
</dbReference>
<evidence type="ECO:0000256" key="1">
    <source>
        <dbReference type="ARBA" id="ARBA00022793"/>
    </source>
</evidence>
<evidence type="ECO:0000313" key="4">
    <source>
        <dbReference type="EMBL" id="PPQ94970.1"/>
    </source>
</evidence>
<evidence type="ECO:0000313" key="5">
    <source>
        <dbReference type="Proteomes" id="UP000283269"/>
    </source>
</evidence>
<evidence type="ECO:0000256" key="3">
    <source>
        <dbReference type="SAM" id="MobiDB-lite"/>
    </source>
</evidence>
<dbReference type="OrthoDB" id="67700at2759"/>
<name>A0A409XW44_PSICY</name>
<dbReference type="InterPro" id="IPR003817">
    <property type="entry name" value="PS_Dcarbxylase"/>
</dbReference>
<keyword evidence="5" id="KW-1185">Reference proteome</keyword>
<dbReference type="AlphaFoldDB" id="A0A409XW44"/>
<dbReference type="Proteomes" id="UP000283269">
    <property type="component" value="Unassembled WGS sequence"/>
</dbReference>
<feature type="region of interest" description="Disordered" evidence="3">
    <location>
        <begin position="163"/>
        <end position="193"/>
    </location>
</feature>
<keyword evidence="2" id="KW-0456">Lyase</keyword>
<dbReference type="EMBL" id="NHYD01000176">
    <property type="protein sequence ID" value="PPQ94970.1"/>
    <property type="molecule type" value="Genomic_DNA"/>
</dbReference>
<proteinExistence type="predicted"/>
<evidence type="ECO:0000256" key="2">
    <source>
        <dbReference type="ARBA" id="ARBA00023239"/>
    </source>
</evidence>
<gene>
    <name evidence="4" type="ORF">CVT25_004215</name>
</gene>